<name>A0A1M7DNE3_9FLAO</name>
<keyword evidence="1" id="KW-0472">Membrane</keyword>
<evidence type="ECO:0000313" key="3">
    <source>
        <dbReference type="Proteomes" id="UP000184092"/>
    </source>
</evidence>
<dbReference type="RefSeq" id="WP_167365541.1">
    <property type="nucleotide sequence ID" value="NZ_FRCL01000001.1"/>
</dbReference>
<reference evidence="3" key="1">
    <citation type="submission" date="2016-11" db="EMBL/GenBank/DDBJ databases">
        <authorList>
            <person name="Varghese N."/>
            <person name="Submissions S."/>
        </authorList>
    </citation>
    <scope>NUCLEOTIDE SEQUENCE [LARGE SCALE GENOMIC DNA]</scope>
    <source>
        <strain evidence="3">CGMCC 1.2749</strain>
    </source>
</reference>
<protein>
    <submittedName>
        <fullName evidence="2">Uncharacterized protein</fullName>
    </submittedName>
</protein>
<keyword evidence="3" id="KW-1185">Reference proteome</keyword>
<proteinExistence type="predicted"/>
<keyword evidence="1" id="KW-0812">Transmembrane</keyword>
<feature type="transmembrane region" description="Helical" evidence="1">
    <location>
        <begin position="6"/>
        <end position="28"/>
    </location>
</feature>
<dbReference type="AlphaFoldDB" id="A0A1M7DNE3"/>
<evidence type="ECO:0000256" key="1">
    <source>
        <dbReference type="SAM" id="Phobius"/>
    </source>
</evidence>
<accession>A0A1M7DNE3</accession>
<gene>
    <name evidence="2" type="ORF">SAMN05216269_101170</name>
</gene>
<evidence type="ECO:0000313" key="2">
    <source>
        <dbReference type="EMBL" id="SHL80918.1"/>
    </source>
</evidence>
<dbReference type="STRING" id="178356.SAMN05216269_101170"/>
<dbReference type="EMBL" id="FRCL01000001">
    <property type="protein sequence ID" value="SHL80918.1"/>
    <property type="molecule type" value="Genomic_DNA"/>
</dbReference>
<sequence length="48" mass="5498">MSRKNILIGLVTFIIGFGVTFFTIRTYFPKHKVEKIVPAKDTLTKAKQ</sequence>
<organism evidence="2 3">
    <name type="scientific">Flavobacterium xinjiangense</name>
    <dbReference type="NCBI Taxonomy" id="178356"/>
    <lineage>
        <taxon>Bacteria</taxon>
        <taxon>Pseudomonadati</taxon>
        <taxon>Bacteroidota</taxon>
        <taxon>Flavobacteriia</taxon>
        <taxon>Flavobacteriales</taxon>
        <taxon>Flavobacteriaceae</taxon>
        <taxon>Flavobacterium</taxon>
    </lineage>
</organism>
<dbReference type="Proteomes" id="UP000184092">
    <property type="component" value="Unassembled WGS sequence"/>
</dbReference>
<keyword evidence="1" id="KW-1133">Transmembrane helix</keyword>